<feature type="modified residue" description="4-aspartylphosphate" evidence="1">
    <location>
        <position position="60"/>
    </location>
</feature>
<reference evidence="3 4" key="1">
    <citation type="journal article" date="2013" name="Genome Announc.">
        <title>Draft Genome Sequence of Rhizobium mesoamericanum STM3625, a Nitrogen-Fixing Symbiont of Mimosa pudica Isolated in French Guiana (South America).</title>
        <authorList>
            <person name="Moulin L."/>
            <person name="Mornico D."/>
            <person name="Melkonian R."/>
            <person name="Klonowska A."/>
        </authorList>
    </citation>
    <scope>NUCLEOTIDE SEQUENCE [LARGE SCALE GENOMIC DNA]</scope>
    <source>
        <strain evidence="3 4">STM3625</strain>
    </source>
</reference>
<dbReference type="SUPFAM" id="SSF52172">
    <property type="entry name" value="CheY-like"/>
    <property type="match status" value="1"/>
</dbReference>
<comment type="caution">
    <text evidence="3">The sequence shown here is derived from an EMBL/GenBank/DDBJ whole genome shotgun (WGS) entry which is preliminary data.</text>
</comment>
<organism evidence="3 4">
    <name type="scientific">Rhizobium mesoamericanum STM3625</name>
    <dbReference type="NCBI Taxonomy" id="1211777"/>
    <lineage>
        <taxon>Bacteria</taxon>
        <taxon>Pseudomonadati</taxon>
        <taxon>Pseudomonadota</taxon>
        <taxon>Alphaproteobacteria</taxon>
        <taxon>Hyphomicrobiales</taxon>
        <taxon>Rhizobiaceae</taxon>
        <taxon>Rhizobium/Agrobacterium group</taxon>
        <taxon>Rhizobium</taxon>
    </lineage>
</organism>
<feature type="domain" description="Response regulatory" evidence="2">
    <location>
        <begin position="10"/>
        <end position="120"/>
    </location>
</feature>
<evidence type="ECO:0000313" key="4">
    <source>
        <dbReference type="Proteomes" id="UP000009319"/>
    </source>
</evidence>
<dbReference type="SMART" id="SM00448">
    <property type="entry name" value="REC"/>
    <property type="match status" value="1"/>
</dbReference>
<dbReference type="HOGENOM" id="CLU_000445_69_11_5"/>
<proteinExistence type="predicted"/>
<evidence type="ECO:0000313" key="3">
    <source>
        <dbReference type="EMBL" id="CCM78177.1"/>
    </source>
</evidence>
<dbReference type="Pfam" id="PF00072">
    <property type="entry name" value="Response_reg"/>
    <property type="match status" value="1"/>
</dbReference>
<dbReference type="STRING" id="1211777.BN77_p10136"/>
<dbReference type="RefSeq" id="WP_007535714.1">
    <property type="nucleotide sequence ID" value="NZ_HF536773.1"/>
</dbReference>
<sequence>MLFADLLGKHILVVEDDYLQANALGAALEEQGSEIVGPFPGLEDGLSAIEREPVDAAVLDIQVNETRIFPLADRLAERGIPFVFVTGYNRDILPARFHGRDCIFKPVCMDALAVALATSITKADGEHGHKIPPAQVT</sequence>
<dbReference type="eggNOG" id="COG0784">
    <property type="taxonomic scope" value="Bacteria"/>
</dbReference>
<evidence type="ECO:0000256" key="1">
    <source>
        <dbReference type="PROSITE-ProRule" id="PRU00169"/>
    </source>
</evidence>
<dbReference type="InterPro" id="IPR011006">
    <property type="entry name" value="CheY-like_superfamily"/>
</dbReference>
<keyword evidence="4" id="KW-1185">Reference proteome</keyword>
<dbReference type="EMBL" id="CANI01000035">
    <property type="protein sequence ID" value="CCM78177.1"/>
    <property type="molecule type" value="Genomic_DNA"/>
</dbReference>
<name>K0Q265_9HYPH</name>
<dbReference type="GO" id="GO:0000160">
    <property type="term" value="P:phosphorelay signal transduction system"/>
    <property type="evidence" value="ECO:0007669"/>
    <property type="project" value="InterPro"/>
</dbReference>
<dbReference type="Gene3D" id="3.40.50.2300">
    <property type="match status" value="1"/>
</dbReference>
<gene>
    <name evidence="3" type="ORF">BN77_p10136</name>
</gene>
<accession>K0Q265</accession>
<dbReference type="PROSITE" id="PS50110">
    <property type="entry name" value="RESPONSE_REGULATORY"/>
    <property type="match status" value="1"/>
</dbReference>
<protein>
    <submittedName>
        <fullName evidence="3">Putative two-component response regulator protein</fullName>
    </submittedName>
</protein>
<dbReference type="Proteomes" id="UP000009319">
    <property type="component" value="Unassembled WGS sequence"/>
</dbReference>
<dbReference type="InterPro" id="IPR001789">
    <property type="entry name" value="Sig_transdc_resp-reg_receiver"/>
</dbReference>
<keyword evidence="1" id="KW-0597">Phosphoprotein</keyword>
<evidence type="ECO:0000259" key="2">
    <source>
        <dbReference type="PROSITE" id="PS50110"/>
    </source>
</evidence>
<dbReference type="AlphaFoldDB" id="K0Q265"/>